<proteinExistence type="predicted"/>
<dbReference type="AlphaFoldDB" id="A0A8D9FHQ0"/>
<organism evidence="1">
    <name type="scientific">Cacopsylla melanoneura</name>
    <dbReference type="NCBI Taxonomy" id="428564"/>
    <lineage>
        <taxon>Eukaryota</taxon>
        <taxon>Metazoa</taxon>
        <taxon>Ecdysozoa</taxon>
        <taxon>Arthropoda</taxon>
        <taxon>Hexapoda</taxon>
        <taxon>Insecta</taxon>
        <taxon>Pterygota</taxon>
        <taxon>Neoptera</taxon>
        <taxon>Paraneoptera</taxon>
        <taxon>Hemiptera</taxon>
        <taxon>Sternorrhyncha</taxon>
        <taxon>Psylloidea</taxon>
        <taxon>Psyllidae</taxon>
        <taxon>Psyllinae</taxon>
        <taxon>Cacopsylla</taxon>
    </lineage>
</organism>
<name>A0A8D9FHQ0_9HEMI</name>
<reference evidence="1" key="1">
    <citation type="submission" date="2021-05" db="EMBL/GenBank/DDBJ databases">
        <authorList>
            <person name="Alioto T."/>
            <person name="Alioto T."/>
            <person name="Gomez Garrido J."/>
        </authorList>
    </citation>
    <scope>NUCLEOTIDE SEQUENCE</scope>
</reference>
<evidence type="ECO:0000313" key="1">
    <source>
        <dbReference type="EMBL" id="CAG6791263.1"/>
    </source>
</evidence>
<dbReference type="EMBL" id="HBUF01675484">
    <property type="protein sequence ID" value="CAG6791263.1"/>
    <property type="molecule type" value="Transcribed_RNA"/>
</dbReference>
<protein>
    <submittedName>
        <fullName evidence="1">Uncharacterized protein</fullName>
    </submittedName>
</protein>
<sequence>MKSGIFEKKKTFICLYLCHCLLANGLISISDKLMILLPTRAYHEMNFRLKPQVFTFRRSSPNPGMINLCAVKEIKSTQKVLHYGHDKSSNSFSKISNYVH</sequence>
<accession>A0A8D9FHQ0</accession>